<dbReference type="AlphaFoldDB" id="A0A4S1WBG8"/>
<dbReference type="OrthoDB" id="7423492at2"/>
<keyword evidence="1" id="KW-0472">Membrane</keyword>
<keyword evidence="3" id="KW-1185">Reference proteome</keyword>
<evidence type="ECO:0000313" key="2">
    <source>
        <dbReference type="EMBL" id="TGX38807.1"/>
    </source>
</evidence>
<feature type="transmembrane region" description="Helical" evidence="1">
    <location>
        <begin position="25"/>
        <end position="47"/>
    </location>
</feature>
<name>A0A4S1WBG8_9SPHN</name>
<dbReference type="EMBL" id="SRXU01000009">
    <property type="protein sequence ID" value="TGX38807.1"/>
    <property type="molecule type" value="Genomic_DNA"/>
</dbReference>
<gene>
    <name evidence="2" type="ORF">E5A74_18465</name>
</gene>
<dbReference type="InterPro" id="IPR010664">
    <property type="entry name" value="LipoPS_assembly_LptC-rel"/>
</dbReference>
<evidence type="ECO:0000313" key="3">
    <source>
        <dbReference type="Proteomes" id="UP000309848"/>
    </source>
</evidence>
<reference evidence="2 3" key="1">
    <citation type="submission" date="2019-04" db="EMBL/GenBank/DDBJ databases">
        <title>Sphingomonas psychrotolerans sp. nov., isolated from soil in the Tianshan Mountains, Xinjiang, China.</title>
        <authorList>
            <person name="Luo Y."/>
            <person name="Sheng H."/>
        </authorList>
    </citation>
    <scope>NUCLEOTIDE SEQUENCE [LARGE SCALE GENOMIC DNA]</scope>
    <source>
        <strain evidence="2 3">KIS18-15</strain>
    </source>
</reference>
<dbReference type="RefSeq" id="WP_135987102.1">
    <property type="nucleotide sequence ID" value="NZ_JAASQM010000003.1"/>
</dbReference>
<evidence type="ECO:0000256" key="1">
    <source>
        <dbReference type="SAM" id="Phobius"/>
    </source>
</evidence>
<keyword evidence="1" id="KW-0812">Transmembrane</keyword>
<protein>
    <submittedName>
        <fullName evidence="2">LPS export ABC transporter periplasmic protein LptC</fullName>
    </submittedName>
</protein>
<sequence length="214" mass="23201">MSEVAARLRSQKRGWAHPGSSHDRIVRLGLILLPIGIGVLAAFLVVAPLMMGGDMSFVLDKNKVDVSPERLRIDAAEYRGADAKGRPFHLHAGSAVQRSSFEPIVKLNDLSAEIRLDTGPASLRAERGHYDMANQKVAIEGPLKFQTSDGYVLNTHDATVDLKSRRLESGGAVTGNTPSGVFSANRLSADLEQRTVSLTGNARLRILPNRANRQ</sequence>
<comment type="caution">
    <text evidence="2">The sequence shown here is derived from an EMBL/GenBank/DDBJ whole genome shotgun (WGS) entry which is preliminary data.</text>
</comment>
<dbReference type="Gene3D" id="2.60.450.10">
    <property type="entry name" value="Lipopolysaccharide (LPS) transport protein A like domain"/>
    <property type="match status" value="1"/>
</dbReference>
<proteinExistence type="predicted"/>
<dbReference type="Proteomes" id="UP000309848">
    <property type="component" value="Unassembled WGS sequence"/>
</dbReference>
<dbReference type="Pfam" id="PF06835">
    <property type="entry name" value="LptC"/>
    <property type="match status" value="1"/>
</dbReference>
<accession>A0A4S1WBG8</accession>
<keyword evidence="1" id="KW-1133">Transmembrane helix</keyword>
<organism evidence="2 3">
    <name type="scientific">Sphingomonas naasensis</name>
    <dbReference type="NCBI Taxonomy" id="1344951"/>
    <lineage>
        <taxon>Bacteria</taxon>
        <taxon>Pseudomonadati</taxon>
        <taxon>Pseudomonadota</taxon>
        <taxon>Alphaproteobacteria</taxon>
        <taxon>Sphingomonadales</taxon>
        <taxon>Sphingomonadaceae</taxon>
        <taxon>Sphingomonas</taxon>
    </lineage>
</organism>